<gene>
    <name evidence="1" type="ORF">THITH_09925</name>
</gene>
<dbReference type="RefSeq" id="WP_006748325.1">
    <property type="nucleotide sequence ID" value="NZ_CP007029.1"/>
</dbReference>
<dbReference type="STRING" id="713585.THITH_09925"/>
<dbReference type="EMBL" id="CP007029">
    <property type="protein sequence ID" value="AHF00124.1"/>
    <property type="molecule type" value="Genomic_DNA"/>
</dbReference>
<name>W0DT18_9GAMM</name>
<evidence type="ECO:0000313" key="2">
    <source>
        <dbReference type="Proteomes" id="UP000005289"/>
    </source>
</evidence>
<dbReference type="InterPro" id="IPR026337">
    <property type="entry name" value="AKG_HExxH"/>
</dbReference>
<evidence type="ECO:0000313" key="1">
    <source>
        <dbReference type="EMBL" id="AHF00124.1"/>
    </source>
</evidence>
<dbReference type="AlphaFoldDB" id="W0DT18"/>
<reference evidence="1 2" key="1">
    <citation type="submission" date="2013-12" db="EMBL/GenBank/DDBJ databases">
        <authorList>
            <consortium name="DOE Joint Genome Institute"/>
            <person name="Muyzer G."/>
            <person name="Huntemann M."/>
            <person name="Han J."/>
            <person name="Chen A."/>
            <person name="Kyrpides N."/>
            <person name="Mavromatis K."/>
            <person name="Markowitz V."/>
            <person name="Palaniappan K."/>
            <person name="Ivanova N."/>
            <person name="Schaumberg A."/>
            <person name="Pati A."/>
            <person name="Liolios K."/>
            <person name="Nordberg H.P."/>
            <person name="Cantor M.N."/>
            <person name="Hua S.X."/>
            <person name="Woyke T."/>
        </authorList>
    </citation>
    <scope>NUCLEOTIDE SEQUENCE [LARGE SCALE GENOMIC DNA]</scope>
    <source>
        <strain evidence="1 2">ARh 1</strain>
    </source>
</reference>
<organism evidence="1 2">
    <name type="scientific">Thioalkalivibrio paradoxus ARh 1</name>
    <dbReference type="NCBI Taxonomy" id="713585"/>
    <lineage>
        <taxon>Bacteria</taxon>
        <taxon>Pseudomonadati</taxon>
        <taxon>Pseudomonadota</taxon>
        <taxon>Gammaproteobacteria</taxon>
        <taxon>Chromatiales</taxon>
        <taxon>Ectothiorhodospiraceae</taxon>
        <taxon>Thioalkalivibrio</taxon>
    </lineage>
</organism>
<dbReference type="Proteomes" id="UP000005289">
    <property type="component" value="Chromosome"/>
</dbReference>
<keyword evidence="2" id="KW-1185">Reference proteome</keyword>
<evidence type="ECO:0008006" key="3">
    <source>
        <dbReference type="Google" id="ProtNLM"/>
    </source>
</evidence>
<accession>W0DT18</accession>
<proteinExistence type="predicted"/>
<sequence>MTIHLQFEPDPGRAVALDRRMHQELGNSLTEVCGQARGSVAFDAPCMEALIDGLRGDAVHAPTTFGLYYDLVLALLGGDRGEAERLFAILAEVAPVSTEPAIRGLEAPGASSWSDLYRAKMSADLSDGIEFLPPSREVVGRFRERHAIAMAMMDRAVPELAAEVRALVRDTVCVTGAPDAKMSFQGGSHYQLWGALFLNAEYHDSPLALAEVIAHESAHSLLFGFCIEEPLVFNKDEELYPSPLREDPRPMDGIYHATFVSARMHWAMSRLLDSGMLSAEERRLAAAARDNDAENFDAGHRVVAEHARMSGFAAELMEGARAYMAVAAR</sequence>
<dbReference type="HOGENOM" id="CLU_849082_0_0_6"/>
<protein>
    <recommendedName>
        <fullName evidence="3">HEXXH motif domain-containing protein</fullName>
    </recommendedName>
</protein>
<dbReference type="OrthoDB" id="9769264at2"/>
<dbReference type="NCBIfam" id="TIGR04267">
    <property type="entry name" value="mod_HExxH"/>
    <property type="match status" value="1"/>
</dbReference>
<dbReference type="KEGG" id="tti:THITH_09925"/>